<evidence type="ECO:0000313" key="5">
    <source>
        <dbReference type="Proteomes" id="UP001470230"/>
    </source>
</evidence>
<sequence length="1281" mass="152483">MRRFSFDHTSDFYEFMKKRIQNDIIKKIYSQFAFYQFSILNLNENGDNEENNNQYQTSIENFFIKYLKNFKFITYHFFNITEIKEQTNTTQNQIPISYNVDAVLCVEGKSIIIERIPKILINRIIRKLKEEGSEFVETYINFEKNGSLPKEKVDIYNFCDNFINEINSNKYVKDTITSIVGYLIRRYYYPTYYFQDKWFFIFSPKQNKNSYELLAKVKFDDFIFKFDKDQEIDTEMFNDISLSNFHLQMFSNIHKLTNILNYLDKNITFNNEIHRFRFKEEEFIKLRKLYSNELFIYHLVIHIESMHLFMMKKVDIYNKNDIKMKNEIHFCRKYSHRCLVPFYGFLYENEEIVGFIYEFMSNGSLSYIQKNDNILFKIMTLNRIYQGIKFLHSNSFIHRDLKPSNILLDHDNIPFIADFETIREPEVVDDENPMTNDIGSPYYTSPEQDQCTSVSYPTDIYSFGLIIYFLYEKEHMRSINDSLLYTKREDDKILPIKNASENIQNLYQKCVSYSPNDRPKIEEIKDYILKENISMDLFSIITSDKNFFIYNNSSQKFIFNDVEKKSNINQFFIESIVIQHGDKTGIERQNNIILSFQAMLNGILQNYDIDPLLDEDYSDSSYYNEEEEVNMAEVYRNIGNQYYYEHNYELAIKNYEYSAKLDNPFALDTLGYIYTNGLGVPKDHLRALFYFEKSASFGNSNALNNIGCLYYFGNGVTQSYSDAKKYFELAADKGSSLALINIATLYKRGYGVAQDYSIVKRCYERLAQQNNSIGFLKLGNLYRRGKGVIQDYSKAKLYYELSSLQNNPQALFHMSEFYSIGEFFETDYSKAIYYLNKCIQQNNSLSLNKYYYRAHNDIALIYITVFEDIEKALNYIKIAAFSEYPFGQNNFGLINLLFLNNADEALYYFEKTSKKCFSLAEYNLGYLKEREGNEEESITCYQRASEHEDLKLLFHNHCHKDRRLEISKIFIICFTNLKLCKYFVSKGDFSLSRKYFIKTFAKLKLGASYKFRFSFNFENPKKLFSYIKSFILSFPLFNLINQPNLDDIKSYIVVDNKISINGNNKIVKVNEKKDFKESKNNLVIEKEIKIFNEKEIKLFNEKEIKLFNEKEIKLFNEKEIKLFNEKEIKLFNKKEIKLFNEKEIKLFNEKETKLFNEKEIKLFNKKENAKIKEIEMENAHSSNGHFNYGAEKQPFQQILFEDPGELFDFVIEKDQLLTIFLEEIKDIIILMNKILYTPPYGILFGRIDIEKPKQHKINKVAVNINEIFYEGLDLPEFQFKK</sequence>
<accession>A0ABR2HG55</accession>
<reference evidence="4 5" key="1">
    <citation type="submission" date="2024-04" db="EMBL/GenBank/DDBJ databases">
        <title>Tritrichomonas musculus Genome.</title>
        <authorList>
            <person name="Alves-Ferreira E."/>
            <person name="Grigg M."/>
            <person name="Lorenzi H."/>
            <person name="Galac M."/>
        </authorList>
    </citation>
    <scope>NUCLEOTIDE SEQUENCE [LARGE SCALE GENOMIC DNA]</scope>
    <source>
        <strain evidence="4 5">EAF2021</strain>
    </source>
</reference>
<keyword evidence="5" id="KW-1185">Reference proteome</keyword>
<dbReference type="PROSITE" id="PS00108">
    <property type="entry name" value="PROTEIN_KINASE_ST"/>
    <property type="match status" value="1"/>
</dbReference>
<gene>
    <name evidence="4" type="ORF">M9Y10_021409</name>
</gene>
<evidence type="ECO:0000256" key="1">
    <source>
        <dbReference type="ARBA" id="ARBA00038101"/>
    </source>
</evidence>
<proteinExistence type="inferred from homology"/>
<dbReference type="SUPFAM" id="SSF81901">
    <property type="entry name" value="HCP-like"/>
    <property type="match status" value="2"/>
</dbReference>
<comment type="similarity">
    <text evidence="1">Belongs to the sel-1 family.</text>
</comment>
<dbReference type="EMBL" id="JAPFFF010000031">
    <property type="protein sequence ID" value="KAK8845225.1"/>
    <property type="molecule type" value="Genomic_DNA"/>
</dbReference>
<dbReference type="Pfam" id="PF00069">
    <property type="entry name" value="Pkinase"/>
    <property type="match status" value="1"/>
</dbReference>
<dbReference type="InterPro" id="IPR011009">
    <property type="entry name" value="Kinase-like_dom_sf"/>
</dbReference>
<dbReference type="SMART" id="SM00028">
    <property type="entry name" value="TPR"/>
    <property type="match status" value="2"/>
</dbReference>
<evidence type="ECO:0000259" key="3">
    <source>
        <dbReference type="PROSITE" id="PS50011"/>
    </source>
</evidence>
<dbReference type="PROSITE" id="PS50011">
    <property type="entry name" value="PROTEIN_KINASE_DOM"/>
    <property type="match status" value="1"/>
</dbReference>
<dbReference type="InterPro" id="IPR050767">
    <property type="entry name" value="Sel1_AlgK"/>
</dbReference>
<dbReference type="InterPro" id="IPR011990">
    <property type="entry name" value="TPR-like_helical_dom_sf"/>
</dbReference>
<dbReference type="PROSITE" id="PS50005">
    <property type="entry name" value="TPR"/>
    <property type="match status" value="1"/>
</dbReference>
<dbReference type="Gene3D" id="1.25.40.10">
    <property type="entry name" value="Tetratricopeptide repeat domain"/>
    <property type="match status" value="3"/>
</dbReference>
<feature type="repeat" description="TPR" evidence="2">
    <location>
        <begin position="632"/>
        <end position="665"/>
    </location>
</feature>
<dbReference type="InterPro" id="IPR006597">
    <property type="entry name" value="Sel1-like"/>
</dbReference>
<name>A0ABR2HG55_9EUKA</name>
<dbReference type="InterPro" id="IPR019734">
    <property type="entry name" value="TPR_rpt"/>
</dbReference>
<dbReference type="SMART" id="SM00220">
    <property type="entry name" value="S_TKc"/>
    <property type="match status" value="1"/>
</dbReference>
<dbReference type="Pfam" id="PF08238">
    <property type="entry name" value="Sel1"/>
    <property type="match status" value="7"/>
</dbReference>
<dbReference type="SUPFAM" id="SSF56112">
    <property type="entry name" value="Protein kinase-like (PK-like)"/>
    <property type="match status" value="1"/>
</dbReference>
<feature type="domain" description="Protein kinase" evidence="3">
    <location>
        <begin position="283"/>
        <end position="528"/>
    </location>
</feature>
<dbReference type="Gene3D" id="1.10.510.10">
    <property type="entry name" value="Transferase(Phosphotransferase) domain 1"/>
    <property type="match status" value="1"/>
</dbReference>
<evidence type="ECO:0000313" key="4">
    <source>
        <dbReference type="EMBL" id="KAK8845225.1"/>
    </source>
</evidence>
<dbReference type="SMART" id="SM00671">
    <property type="entry name" value="SEL1"/>
    <property type="match status" value="8"/>
</dbReference>
<keyword evidence="2" id="KW-0802">TPR repeat</keyword>
<dbReference type="InterPro" id="IPR008271">
    <property type="entry name" value="Ser/Thr_kinase_AS"/>
</dbReference>
<dbReference type="PANTHER" id="PTHR11102">
    <property type="entry name" value="SEL-1-LIKE PROTEIN"/>
    <property type="match status" value="1"/>
</dbReference>
<protein>
    <recommendedName>
        <fullName evidence="3">Protein kinase domain-containing protein</fullName>
    </recommendedName>
</protein>
<comment type="caution">
    <text evidence="4">The sequence shown here is derived from an EMBL/GenBank/DDBJ whole genome shotgun (WGS) entry which is preliminary data.</text>
</comment>
<dbReference type="PANTHER" id="PTHR11102:SF160">
    <property type="entry name" value="ERAD-ASSOCIATED E3 UBIQUITIN-PROTEIN LIGASE COMPONENT HRD3"/>
    <property type="match status" value="1"/>
</dbReference>
<organism evidence="4 5">
    <name type="scientific">Tritrichomonas musculus</name>
    <dbReference type="NCBI Taxonomy" id="1915356"/>
    <lineage>
        <taxon>Eukaryota</taxon>
        <taxon>Metamonada</taxon>
        <taxon>Parabasalia</taxon>
        <taxon>Tritrichomonadida</taxon>
        <taxon>Tritrichomonadidae</taxon>
        <taxon>Tritrichomonas</taxon>
    </lineage>
</organism>
<evidence type="ECO:0000256" key="2">
    <source>
        <dbReference type="PROSITE-ProRule" id="PRU00339"/>
    </source>
</evidence>
<dbReference type="Proteomes" id="UP001470230">
    <property type="component" value="Unassembled WGS sequence"/>
</dbReference>
<dbReference type="InterPro" id="IPR000719">
    <property type="entry name" value="Prot_kinase_dom"/>
</dbReference>